<dbReference type="PROSITE" id="PS51318">
    <property type="entry name" value="TAT"/>
    <property type="match status" value="1"/>
</dbReference>
<accession>A0A1G6PQ26</accession>
<dbReference type="Proteomes" id="UP000198781">
    <property type="component" value="Unassembled WGS sequence"/>
</dbReference>
<evidence type="ECO:0000256" key="1">
    <source>
        <dbReference type="ARBA" id="ARBA00006987"/>
    </source>
</evidence>
<proteinExistence type="inferred from homology"/>
<dbReference type="PANTHER" id="PTHR42928">
    <property type="entry name" value="TRICARBOXYLATE-BINDING PROTEIN"/>
    <property type="match status" value="1"/>
</dbReference>
<dbReference type="InterPro" id="IPR006311">
    <property type="entry name" value="TAT_signal"/>
</dbReference>
<dbReference type="EMBL" id="FMZC01000003">
    <property type="protein sequence ID" value="SDC81477.1"/>
    <property type="molecule type" value="Genomic_DNA"/>
</dbReference>
<dbReference type="SUPFAM" id="SSF53850">
    <property type="entry name" value="Periplasmic binding protein-like II"/>
    <property type="match status" value="1"/>
</dbReference>
<dbReference type="AlphaFoldDB" id="A0A1G6PQ26"/>
<evidence type="ECO:0000313" key="2">
    <source>
        <dbReference type="EMBL" id="SDC81477.1"/>
    </source>
</evidence>
<organism evidence="2 3">
    <name type="scientific">Paracidovorax valerianellae</name>
    <dbReference type="NCBI Taxonomy" id="187868"/>
    <lineage>
        <taxon>Bacteria</taxon>
        <taxon>Pseudomonadati</taxon>
        <taxon>Pseudomonadota</taxon>
        <taxon>Betaproteobacteria</taxon>
        <taxon>Burkholderiales</taxon>
        <taxon>Comamonadaceae</taxon>
        <taxon>Paracidovorax</taxon>
    </lineage>
</organism>
<dbReference type="STRING" id="187868.SAMN05192589_103287"/>
<dbReference type="Gene3D" id="3.40.190.10">
    <property type="entry name" value="Periplasmic binding protein-like II"/>
    <property type="match status" value="1"/>
</dbReference>
<comment type="similarity">
    <text evidence="1">Belongs to the UPF0065 (bug) family.</text>
</comment>
<dbReference type="PANTHER" id="PTHR42928:SF5">
    <property type="entry name" value="BLR1237 PROTEIN"/>
    <property type="match status" value="1"/>
</dbReference>
<dbReference type="CDD" id="cd13578">
    <property type="entry name" value="PBP2_Bug27"/>
    <property type="match status" value="1"/>
</dbReference>
<keyword evidence="3" id="KW-1185">Reference proteome</keyword>
<reference evidence="2 3" key="1">
    <citation type="submission" date="2016-10" db="EMBL/GenBank/DDBJ databases">
        <authorList>
            <person name="de Groot N.N."/>
        </authorList>
    </citation>
    <scope>NUCLEOTIDE SEQUENCE [LARGE SCALE GENOMIC DNA]</scope>
    <source>
        <strain evidence="2 3">DSM 16619</strain>
    </source>
</reference>
<name>A0A1G6PQ26_9BURK</name>
<sequence>MTPFRSTNRSIPRSADSRMGSRRTLLAAAIISAAAAVVPAGAFAQAFPNKPITIIVPFAAGGTTDILARVIGQGLSAELGQSVVVDNRAGAGGNIGGQMAARAPADGYTLFMGTVGTHAINAALYKKMPFDPVKDFAPLTRVANVPNLLVANPNQPYKSVQELIAYAKANPGKVNFGSSGSGSSIHLSGELFKSLAKVDMQHVPYKGSAPAVTDLLGNQIGIMFDNMPSAIQHVRSGKLRPIAVTTAKRSPELPDVPTIAEAGVPGYEATSWFGMFAPAGTPAPIVAQLNKALVKVLSQPETKKKLADQGAEPVSETPEQFAAFIQAESAKWGKVVKESGASVD</sequence>
<dbReference type="Pfam" id="PF03401">
    <property type="entry name" value="TctC"/>
    <property type="match status" value="1"/>
</dbReference>
<dbReference type="Gene3D" id="3.40.190.150">
    <property type="entry name" value="Bordetella uptake gene, domain 1"/>
    <property type="match status" value="1"/>
</dbReference>
<dbReference type="PIRSF" id="PIRSF017082">
    <property type="entry name" value="YflP"/>
    <property type="match status" value="1"/>
</dbReference>
<keyword evidence="2" id="KW-0675">Receptor</keyword>
<protein>
    <submittedName>
        <fullName evidence="2">Tripartite-type tricarboxylate transporter, receptor component TctC</fullName>
    </submittedName>
</protein>
<gene>
    <name evidence="2" type="ORF">SAMN05192589_103287</name>
</gene>
<dbReference type="InterPro" id="IPR042100">
    <property type="entry name" value="Bug_dom1"/>
</dbReference>
<evidence type="ECO:0000313" key="3">
    <source>
        <dbReference type="Proteomes" id="UP000198781"/>
    </source>
</evidence>
<dbReference type="InterPro" id="IPR005064">
    <property type="entry name" value="BUG"/>
</dbReference>